<dbReference type="EMBL" id="BKAJ01000038">
    <property type="protein sequence ID" value="GEP55501.1"/>
    <property type="molecule type" value="Genomic_DNA"/>
</dbReference>
<dbReference type="InterPro" id="IPR013341">
    <property type="entry name" value="Mandelate_racemase_N_dom"/>
</dbReference>
<dbReference type="InterPro" id="IPR013342">
    <property type="entry name" value="Mandelate_racemase_C"/>
</dbReference>
<accession>A0A512N9Z9</accession>
<dbReference type="PANTHER" id="PTHR48080:SF2">
    <property type="entry name" value="D-GALACTONATE DEHYDRATASE"/>
    <property type="match status" value="1"/>
</dbReference>
<dbReference type="InterPro" id="IPR029065">
    <property type="entry name" value="Enolase_C-like"/>
</dbReference>
<keyword evidence="1" id="KW-0456">Lyase</keyword>
<sequence length="384" mass="42568">MTARLSNLSPTRIEKLETFLIERWCLLRIHCEDGTVGTGEAGVHGWPRPTAAMIDEMTSYLVGRDPSTIEHHAQALQRHSHFMGALVGGAISAIDIALWDIKAKRYGVPIYELMGGRTRDRVRCYMHAKGDTLDELVADAVAKKRQGFTAIRFSPFAPDYHLRKSFEEWVSEAERRVGAVHEALQGDADICIELHRQMNPAESIALAQRLRKFHPYFYEDPMLPDSPAMMGDVQARSGLPVATGERFSSIFEFQELLANNGCAYVRPDVCLCMGLTGSKKVAAMAEAHHVKVIPHNPLSPISTAACVQLDACIPNFALQEYTGESDPPKRDMVVQPLVLKDGYLEVPDAPGLGIELNDTALARLRLREVVTEPPIGRDGSVQDW</sequence>
<feature type="domain" description="Mandelate racemase/muconate lactonizing enzyme C-terminal" evidence="2">
    <location>
        <begin position="133"/>
        <end position="240"/>
    </location>
</feature>
<dbReference type="SMART" id="SM00922">
    <property type="entry name" value="MR_MLE"/>
    <property type="match status" value="1"/>
</dbReference>
<comment type="caution">
    <text evidence="3">The sequence shown here is derived from an EMBL/GenBank/DDBJ whole genome shotgun (WGS) entry which is preliminary data.</text>
</comment>
<dbReference type="Proteomes" id="UP000321058">
    <property type="component" value="Unassembled WGS sequence"/>
</dbReference>
<protein>
    <submittedName>
        <fullName evidence="3">Galactonate dehydratase</fullName>
    </submittedName>
</protein>
<dbReference type="InterPro" id="IPR029017">
    <property type="entry name" value="Enolase-like_N"/>
</dbReference>
<dbReference type="InterPro" id="IPR034593">
    <property type="entry name" value="DgoD-like"/>
</dbReference>
<name>A0A512N9Z9_9HYPH</name>
<dbReference type="SFLD" id="SFLDG00179">
    <property type="entry name" value="mandelate_racemase"/>
    <property type="match status" value="1"/>
</dbReference>
<dbReference type="SUPFAM" id="SSF54826">
    <property type="entry name" value="Enolase N-terminal domain-like"/>
    <property type="match status" value="1"/>
</dbReference>
<dbReference type="SUPFAM" id="SSF51604">
    <property type="entry name" value="Enolase C-terminal domain-like"/>
    <property type="match status" value="1"/>
</dbReference>
<dbReference type="GO" id="GO:0016829">
    <property type="term" value="F:lyase activity"/>
    <property type="evidence" value="ECO:0007669"/>
    <property type="project" value="UniProtKB-KW"/>
</dbReference>
<evidence type="ECO:0000259" key="2">
    <source>
        <dbReference type="SMART" id="SM00922"/>
    </source>
</evidence>
<dbReference type="AlphaFoldDB" id="A0A512N9Z9"/>
<dbReference type="PANTHER" id="PTHR48080">
    <property type="entry name" value="D-GALACTONATE DEHYDRATASE-RELATED"/>
    <property type="match status" value="1"/>
</dbReference>
<dbReference type="GO" id="GO:0009063">
    <property type="term" value="P:amino acid catabolic process"/>
    <property type="evidence" value="ECO:0007669"/>
    <property type="project" value="InterPro"/>
</dbReference>
<reference evidence="3 4" key="1">
    <citation type="submission" date="2019-07" db="EMBL/GenBank/DDBJ databases">
        <title>Whole genome shotgun sequence of Reyranella soli NBRC 108950.</title>
        <authorList>
            <person name="Hosoyama A."/>
            <person name="Uohara A."/>
            <person name="Ohji S."/>
            <person name="Ichikawa N."/>
        </authorList>
    </citation>
    <scope>NUCLEOTIDE SEQUENCE [LARGE SCALE GENOMIC DNA]</scope>
    <source>
        <strain evidence="3 4">NBRC 108950</strain>
    </source>
</reference>
<keyword evidence="4" id="KW-1185">Reference proteome</keyword>
<dbReference type="InterPro" id="IPR018110">
    <property type="entry name" value="Mandel_Rmase/mucon_lact_enz_CS"/>
</dbReference>
<dbReference type="Gene3D" id="3.30.390.10">
    <property type="entry name" value="Enolase-like, N-terminal domain"/>
    <property type="match status" value="1"/>
</dbReference>
<gene>
    <name evidence="3" type="primary">dgoA_1</name>
    <name evidence="3" type="ORF">RSO01_26670</name>
</gene>
<dbReference type="InterPro" id="IPR036849">
    <property type="entry name" value="Enolase-like_C_sf"/>
</dbReference>
<organism evidence="3 4">
    <name type="scientific">Reyranella soli</name>
    <dbReference type="NCBI Taxonomy" id="1230389"/>
    <lineage>
        <taxon>Bacteria</taxon>
        <taxon>Pseudomonadati</taxon>
        <taxon>Pseudomonadota</taxon>
        <taxon>Alphaproteobacteria</taxon>
        <taxon>Hyphomicrobiales</taxon>
        <taxon>Reyranellaceae</taxon>
        <taxon>Reyranella</taxon>
    </lineage>
</organism>
<dbReference type="SFLD" id="SFLDS00001">
    <property type="entry name" value="Enolase"/>
    <property type="match status" value="1"/>
</dbReference>
<proteinExistence type="predicted"/>
<dbReference type="Pfam" id="PF13378">
    <property type="entry name" value="MR_MLE_C"/>
    <property type="match status" value="1"/>
</dbReference>
<dbReference type="Gene3D" id="3.20.20.120">
    <property type="entry name" value="Enolase-like C-terminal domain"/>
    <property type="match status" value="1"/>
</dbReference>
<dbReference type="Pfam" id="PF02746">
    <property type="entry name" value="MR_MLE_N"/>
    <property type="match status" value="1"/>
</dbReference>
<evidence type="ECO:0000313" key="3">
    <source>
        <dbReference type="EMBL" id="GEP55501.1"/>
    </source>
</evidence>
<dbReference type="PROSITE" id="PS00908">
    <property type="entry name" value="MR_MLE_1"/>
    <property type="match status" value="1"/>
</dbReference>
<dbReference type="GO" id="GO:0000287">
    <property type="term" value="F:magnesium ion binding"/>
    <property type="evidence" value="ECO:0007669"/>
    <property type="project" value="UniProtKB-ARBA"/>
</dbReference>
<evidence type="ECO:0000256" key="1">
    <source>
        <dbReference type="ARBA" id="ARBA00023239"/>
    </source>
</evidence>
<dbReference type="RefSeq" id="WP_170303034.1">
    <property type="nucleotide sequence ID" value="NZ_BKAJ01000038.1"/>
</dbReference>
<dbReference type="CDD" id="cd03316">
    <property type="entry name" value="MR_like"/>
    <property type="match status" value="1"/>
</dbReference>
<evidence type="ECO:0000313" key="4">
    <source>
        <dbReference type="Proteomes" id="UP000321058"/>
    </source>
</evidence>